<sequence length="177" mass="21241">MKSRANVKFVSSIFYLLFFKYLFFFIEVDIEGFEYKATSGEQNIFNTVNIMAVTCIYGMDISRRERIDFVYIKRRMSSLNLTCKSLKMLFEEFIDTDLQLYFFYKYLFLCISKTHNINDLFYYVILMQNIVQALQNAYTFYTGEKMTIFISQKESESLIFNKIFTMPQVMFNDTDRS</sequence>
<evidence type="ECO:0000313" key="3">
    <source>
        <dbReference type="Proteomes" id="UP001217089"/>
    </source>
</evidence>
<dbReference type="Proteomes" id="UP001217089">
    <property type="component" value="Unassembled WGS sequence"/>
</dbReference>
<reference evidence="2 3" key="1">
    <citation type="submission" date="2022-12" db="EMBL/GenBank/DDBJ databases">
        <title>Chromosome-level genome of Tegillarca granosa.</title>
        <authorList>
            <person name="Kim J."/>
        </authorList>
    </citation>
    <scope>NUCLEOTIDE SEQUENCE [LARGE SCALE GENOMIC DNA]</scope>
    <source>
        <strain evidence="2">Teg-2019</strain>
        <tissue evidence="2">Adductor muscle</tissue>
    </source>
</reference>
<feature type="transmembrane region" description="Helical" evidence="1">
    <location>
        <begin position="7"/>
        <end position="26"/>
    </location>
</feature>
<keyword evidence="1" id="KW-1133">Transmembrane helix</keyword>
<organism evidence="2 3">
    <name type="scientific">Tegillarca granosa</name>
    <name type="common">Malaysian cockle</name>
    <name type="synonym">Anadara granosa</name>
    <dbReference type="NCBI Taxonomy" id="220873"/>
    <lineage>
        <taxon>Eukaryota</taxon>
        <taxon>Metazoa</taxon>
        <taxon>Spiralia</taxon>
        <taxon>Lophotrochozoa</taxon>
        <taxon>Mollusca</taxon>
        <taxon>Bivalvia</taxon>
        <taxon>Autobranchia</taxon>
        <taxon>Pteriomorphia</taxon>
        <taxon>Arcoida</taxon>
        <taxon>Arcoidea</taxon>
        <taxon>Arcidae</taxon>
        <taxon>Tegillarca</taxon>
    </lineage>
</organism>
<gene>
    <name evidence="2" type="ORF">KUTeg_015337</name>
</gene>
<keyword evidence="1" id="KW-0812">Transmembrane</keyword>
<name>A0ABQ9EPU6_TEGGR</name>
<comment type="caution">
    <text evidence="2">The sequence shown here is derived from an EMBL/GenBank/DDBJ whole genome shotgun (WGS) entry which is preliminary data.</text>
</comment>
<accession>A0ABQ9EPU6</accession>
<protein>
    <submittedName>
        <fullName evidence="2">Uncharacterized protein</fullName>
    </submittedName>
</protein>
<proteinExistence type="predicted"/>
<evidence type="ECO:0000256" key="1">
    <source>
        <dbReference type="SAM" id="Phobius"/>
    </source>
</evidence>
<dbReference type="EMBL" id="JARBDR010000793">
    <property type="protein sequence ID" value="KAJ8307253.1"/>
    <property type="molecule type" value="Genomic_DNA"/>
</dbReference>
<evidence type="ECO:0000313" key="2">
    <source>
        <dbReference type="EMBL" id="KAJ8307253.1"/>
    </source>
</evidence>
<keyword evidence="3" id="KW-1185">Reference proteome</keyword>
<keyword evidence="1" id="KW-0472">Membrane</keyword>